<accession>A0A1V9YIA0</accession>
<name>A0A1V9YIA0_ACHHY</name>
<organism evidence="3 4">
    <name type="scientific">Achlya hypogyna</name>
    <name type="common">Oomycete</name>
    <name type="synonym">Protoachlya hypogyna</name>
    <dbReference type="NCBI Taxonomy" id="1202772"/>
    <lineage>
        <taxon>Eukaryota</taxon>
        <taxon>Sar</taxon>
        <taxon>Stramenopiles</taxon>
        <taxon>Oomycota</taxon>
        <taxon>Saprolegniomycetes</taxon>
        <taxon>Saprolegniales</taxon>
        <taxon>Achlyaceae</taxon>
        <taxon>Achlya</taxon>
    </lineage>
</organism>
<gene>
    <name evidence="3" type="ORF">ACHHYP_11862</name>
</gene>
<evidence type="ECO:0000256" key="2">
    <source>
        <dbReference type="SAM" id="MobiDB-lite"/>
    </source>
</evidence>
<feature type="region of interest" description="Disordered" evidence="2">
    <location>
        <begin position="1"/>
        <end position="44"/>
    </location>
</feature>
<sequence length="395" mass="45790">MSRIGIEVEDVTTSESSSSPRDSSSSESPRESPPPDSPRTSVAEAKRALKRNQQRDFRRKVNQQLEFLRSRVVELESDLAARKRARPTLLPWSHVERAMRQDLIECQEANKDLNNSVRSQQALNHAMVKWLQSIYQPLERGPVEYPTWFRVGLYGDDAARRAVCDWVTQHMFYHTDTVLQLAGFHPEDQTPMREFVFDTSKGYVEYIYRDRCIHYVSLDKILTAYRRLFHSSSVAFSAANRERFDATILSKDYIYSRNYTFNDSLVHREFVSDNRVVFVEHSIHDDPKHPLTENHRHKANWVVLDVIAPNVVMETKVFQKSQTWTKANGYVSMLEEAKLVVCEHHAEQLRQQSRSTEAILKEHLGEAFTDLMSTVNEELQTSMLLLDLNDAAEAK</sequence>
<dbReference type="EMBL" id="JNBR01001691">
    <property type="protein sequence ID" value="OQR85406.1"/>
    <property type="molecule type" value="Genomic_DNA"/>
</dbReference>
<keyword evidence="1" id="KW-0175">Coiled coil</keyword>
<proteinExistence type="predicted"/>
<keyword evidence="4" id="KW-1185">Reference proteome</keyword>
<comment type="caution">
    <text evidence="3">The sequence shown here is derived from an EMBL/GenBank/DDBJ whole genome shotgun (WGS) entry which is preliminary data.</text>
</comment>
<reference evidence="3 4" key="1">
    <citation type="journal article" date="2014" name="Genome Biol. Evol.">
        <title>The secreted proteins of Achlya hypogyna and Thraustotheca clavata identify the ancestral oomycete secretome and reveal gene acquisitions by horizontal gene transfer.</title>
        <authorList>
            <person name="Misner I."/>
            <person name="Blouin N."/>
            <person name="Leonard G."/>
            <person name="Richards T.A."/>
            <person name="Lane C.E."/>
        </authorList>
    </citation>
    <scope>NUCLEOTIDE SEQUENCE [LARGE SCALE GENOMIC DNA]</scope>
    <source>
        <strain evidence="3 4">ATCC 48635</strain>
    </source>
</reference>
<protein>
    <submittedName>
        <fullName evidence="3">Uncharacterized protein</fullName>
    </submittedName>
</protein>
<evidence type="ECO:0000313" key="3">
    <source>
        <dbReference type="EMBL" id="OQR85406.1"/>
    </source>
</evidence>
<dbReference type="AlphaFoldDB" id="A0A1V9YIA0"/>
<dbReference type="OrthoDB" id="64983at2759"/>
<evidence type="ECO:0000256" key="1">
    <source>
        <dbReference type="SAM" id="Coils"/>
    </source>
</evidence>
<dbReference type="Proteomes" id="UP000243579">
    <property type="component" value="Unassembled WGS sequence"/>
</dbReference>
<feature type="compositionally biased region" description="Low complexity" evidence="2">
    <location>
        <begin position="13"/>
        <end position="27"/>
    </location>
</feature>
<evidence type="ECO:0000313" key="4">
    <source>
        <dbReference type="Proteomes" id="UP000243579"/>
    </source>
</evidence>
<feature type="coiled-coil region" evidence="1">
    <location>
        <begin position="58"/>
        <end position="85"/>
    </location>
</feature>